<comment type="caution">
    <text evidence="1">The sequence shown here is derived from an EMBL/GenBank/DDBJ whole genome shotgun (WGS) entry which is preliminary data.</text>
</comment>
<evidence type="ECO:0000313" key="1">
    <source>
        <dbReference type="EMBL" id="CAD6220447.1"/>
    </source>
</evidence>
<name>A0A811NAB0_9POAL</name>
<reference evidence="1" key="1">
    <citation type="submission" date="2020-10" db="EMBL/GenBank/DDBJ databases">
        <authorList>
            <person name="Han B."/>
            <person name="Lu T."/>
            <person name="Zhao Q."/>
            <person name="Huang X."/>
            <person name="Zhao Y."/>
        </authorList>
    </citation>
    <scope>NUCLEOTIDE SEQUENCE</scope>
</reference>
<accession>A0A811NAB0</accession>
<dbReference type="OrthoDB" id="682451at2759"/>
<dbReference type="EMBL" id="CAJGYO010000003">
    <property type="protein sequence ID" value="CAD6220447.1"/>
    <property type="molecule type" value="Genomic_DNA"/>
</dbReference>
<organism evidence="1 2">
    <name type="scientific">Miscanthus lutarioriparius</name>
    <dbReference type="NCBI Taxonomy" id="422564"/>
    <lineage>
        <taxon>Eukaryota</taxon>
        <taxon>Viridiplantae</taxon>
        <taxon>Streptophyta</taxon>
        <taxon>Embryophyta</taxon>
        <taxon>Tracheophyta</taxon>
        <taxon>Spermatophyta</taxon>
        <taxon>Magnoliopsida</taxon>
        <taxon>Liliopsida</taxon>
        <taxon>Poales</taxon>
        <taxon>Poaceae</taxon>
        <taxon>PACMAD clade</taxon>
        <taxon>Panicoideae</taxon>
        <taxon>Andropogonodae</taxon>
        <taxon>Andropogoneae</taxon>
        <taxon>Saccharinae</taxon>
        <taxon>Miscanthus</taxon>
    </lineage>
</organism>
<dbReference type="PANTHER" id="PTHR33115:SF37">
    <property type="entry name" value="OS01G0618300 PROTEIN"/>
    <property type="match status" value="1"/>
</dbReference>
<keyword evidence="2" id="KW-1185">Reference proteome</keyword>
<dbReference type="PANTHER" id="PTHR33115">
    <property type="entry name" value="ARM REPEAT SUPERFAMILY PROTEIN"/>
    <property type="match status" value="1"/>
</dbReference>
<sequence length="147" mass="16087">MQVMDTIKSTEGKHLEVLIGLASQICNVQGIQLDIHDREAIVDKMVGALKGNMIPNPEYPRMRRVTIEMAISITKLCSSYATILREKGMIDLMSKIERLPPSKVEKYRIFFGNVGVVSESGVPLPDLVANAKHLIDPAPGPQPGGHA</sequence>
<protein>
    <submittedName>
        <fullName evidence="1">Uncharacterized protein</fullName>
    </submittedName>
</protein>
<dbReference type="Proteomes" id="UP000604825">
    <property type="component" value="Unassembled WGS sequence"/>
</dbReference>
<dbReference type="AlphaFoldDB" id="A0A811NAB0"/>
<evidence type="ECO:0000313" key="2">
    <source>
        <dbReference type="Proteomes" id="UP000604825"/>
    </source>
</evidence>
<gene>
    <name evidence="1" type="ORF">NCGR_LOCUS13912</name>
</gene>
<proteinExistence type="predicted"/>